<name>A0A0E9T7H0_ANGAN</name>
<dbReference type="AlphaFoldDB" id="A0A0E9T7H0"/>
<reference evidence="1" key="1">
    <citation type="submission" date="2014-11" db="EMBL/GenBank/DDBJ databases">
        <authorList>
            <person name="Amaro Gonzalez C."/>
        </authorList>
    </citation>
    <scope>NUCLEOTIDE SEQUENCE</scope>
</reference>
<accession>A0A0E9T7H0</accession>
<dbReference type="EMBL" id="GBXM01058948">
    <property type="protein sequence ID" value="JAH49629.1"/>
    <property type="molecule type" value="Transcribed_RNA"/>
</dbReference>
<reference evidence="1" key="2">
    <citation type="journal article" date="2015" name="Fish Shellfish Immunol.">
        <title>Early steps in the European eel (Anguilla anguilla)-Vibrio vulnificus interaction in the gills: Role of the RtxA13 toxin.</title>
        <authorList>
            <person name="Callol A."/>
            <person name="Pajuelo D."/>
            <person name="Ebbesson L."/>
            <person name="Teles M."/>
            <person name="MacKenzie S."/>
            <person name="Amaro C."/>
        </authorList>
    </citation>
    <scope>NUCLEOTIDE SEQUENCE</scope>
</reference>
<proteinExistence type="predicted"/>
<protein>
    <submittedName>
        <fullName evidence="1">Uncharacterized protein</fullName>
    </submittedName>
</protein>
<organism evidence="1">
    <name type="scientific">Anguilla anguilla</name>
    <name type="common">European freshwater eel</name>
    <name type="synonym">Muraena anguilla</name>
    <dbReference type="NCBI Taxonomy" id="7936"/>
    <lineage>
        <taxon>Eukaryota</taxon>
        <taxon>Metazoa</taxon>
        <taxon>Chordata</taxon>
        <taxon>Craniata</taxon>
        <taxon>Vertebrata</taxon>
        <taxon>Euteleostomi</taxon>
        <taxon>Actinopterygii</taxon>
        <taxon>Neopterygii</taxon>
        <taxon>Teleostei</taxon>
        <taxon>Anguilliformes</taxon>
        <taxon>Anguillidae</taxon>
        <taxon>Anguilla</taxon>
    </lineage>
</organism>
<evidence type="ECO:0000313" key="1">
    <source>
        <dbReference type="EMBL" id="JAH49629.1"/>
    </source>
</evidence>
<sequence length="33" mass="3725">MAFPVQECMEASKAGFVKSTTRRFVNNQMTVES</sequence>